<keyword evidence="3" id="KW-1185">Reference proteome</keyword>
<organism evidence="2 3">
    <name type="scientific">Sporosarcina psychrophila</name>
    <name type="common">Bacillus psychrophilus</name>
    <dbReference type="NCBI Taxonomy" id="1476"/>
    <lineage>
        <taxon>Bacteria</taxon>
        <taxon>Bacillati</taxon>
        <taxon>Bacillota</taxon>
        <taxon>Bacilli</taxon>
        <taxon>Bacillales</taxon>
        <taxon>Caryophanaceae</taxon>
        <taxon>Sporosarcina</taxon>
    </lineage>
</organism>
<keyword evidence="1" id="KW-0472">Membrane</keyword>
<dbReference type="RefSeq" id="WP_354314550.1">
    <property type="nucleotide sequence ID" value="NZ_JBEPME010000007.1"/>
</dbReference>
<feature type="transmembrane region" description="Helical" evidence="1">
    <location>
        <begin position="100"/>
        <end position="120"/>
    </location>
</feature>
<comment type="caution">
    <text evidence="2">The sequence shown here is derived from an EMBL/GenBank/DDBJ whole genome shotgun (WGS) entry which is preliminary data.</text>
</comment>
<name>A0ABV2KD29_SPOPS</name>
<dbReference type="Proteomes" id="UP001549104">
    <property type="component" value="Unassembled WGS sequence"/>
</dbReference>
<feature type="transmembrane region" description="Helical" evidence="1">
    <location>
        <begin position="66"/>
        <end position="88"/>
    </location>
</feature>
<feature type="transmembrane region" description="Helical" evidence="1">
    <location>
        <begin position="6"/>
        <end position="29"/>
    </location>
</feature>
<keyword evidence="1" id="KW-1133">Transmembrane helix</keyword>
<evidence type="ECO:0000256" key="1">
    <source>
        <dbReference type="SAM" id="Phobius"/>
    </source>
</evidence>
<accession>A0ABV2KD29</accession>
<evidence type="ECO:0008006" key="4">
    <source>
        <dbReference type="Google" id="ProtNLM"/>
    </source>
</evidence>
<gene>
    <name evidence="2" type="ORF">ABIC55_004098</name>
</gene>
<keyword evidence="1" id="KW-0812">Transmembrane</keyword>
<sequence length="143" mass="16932">MPTQQLVIYLLVYMVPALIIFGIGCMVLAQSPRRLEHKLMVAFSFTYCLLYIEEFIRHLLPLSSSVWMIGIFFYQIRLLTTTILFHFLIHMTKIHKHYRIPFYPYLIYVPIAIVVILTLMNVNVVDDIEFIQTAHRFLIKPII</sequence>
<dbReference type="EMBL" id="JBEPME010000007">
    <property type="protein sequence ID" value="MET3658979.1"/>
    <property type="molecule type" value="Genomic_DNA"/>
</dbReference>
<evidence type="ECO:0000313" key="3">
    <source>
        <dbReference type="Proteomes" id="UP001549104"/>
    </source>
</evidence>
<evidence type="ECO:0000313" key="2">
    <source>
        <dbReference type="EMBL" id="MET3658979.1"/>
    </source>
</evidence>
<reference evidence="2 3" key="1">
    <citation type="submission" date="2024-06" db="EMBL/GenBank/DDBJ databases">
        <title>Sorghum-associated microbial communities from plants grown in Nebraska, USA.</title>
        <authorList>
            <person name="Schachtman D."/>
        </authorList>
    </citation>
    <scope>NUCLEOTIDE SEQUENCE [LARGE SCALE GENOMIC DNA]</scope>
    <source>
        <strain evidence="2 3">1288</strain>
    </source>
</reference>
<proteinExistence type="predicted"/>
<protein>
    <recommendedName>
        <fullName evidence="4">Histidine kinase N-terminal 7TM region domain-containing protein</fullName>
    </recommendedName>
</protein>